<dbReference type="EMBL" id="MU004198">
    <property type="protein sequence ID" value="KAF2489986.1"/>
    <property type="molecule type" value="Genomic_DNA"/>
</dbReference>
<dbReference type="AlphaFoldDB" id="A0A6A6QD92"/>
<name>A0A6A6QD92_9PEZI</name>
<feature type="compositionally biased region" description="Polar residues" evidence="1">
    <location>
        <begin position="176"/>
        <end position="190"/>
    </location>
</feature>
<feature type="region of interest" description="Disordered" evidence="1">
    <location>
        <begin position="1"/>
        <end position="33"/>
    </location>
</feature>
<evidence type="ECO:0000313" key="2">
    <source>
        <dbReference type="EMBL" id="KAF2489986.1"/>
    </source>
</evidence>
<gene>
    <name evidence="2" type="ORF">BU16DRAFT_544328</name>
</gene>
<sequence length="441" mass="48376">MASPAAARRPIFDELVKLDSTTTPSPQDPPKQATETLLERCLSPLGLELAILGPSGAIEEHQTPIETFQPKLVLELNRTSNAWAGVANAKWVADAADAPEREKDVYPVKAGFRQLHSDADMTTLGQWFDKFLDSQSDVAAENGVPKSSHREEGRCQVSLSSQAPTRPRDRPVSVPPHSSTSGVATFHLQQGQRLPLAEEPGWQDRHMASRHSPEVVEVKTLMKEDFPLQFPLFFDQYTVLVQTWMAERRSEYKTVCASRVVGDELLLKNVKKPCAKPQTDNPAIARFTEEQGPGPRVDLTRLVTVATIEDDKKIIGGVVTIFSWSGTAFTSIRVDVNTEGKIAQTLYARQRNFTAEVTGKFVESIAASAQTILAVPDTPAAAATVLAYTMRYALAGGDFEDLKIVTNPAMVEGQMGRFSELAKAELQTMVLNLMADDSVKE</sequence>
<reference evidence="2" key="1">
    <citation type="journal article" date="2020" name="Stud. Mycol.">
        <title>101 Dothideomycetes genomes: a test case for predicting lifestyles and emergence of pathogens.</title>
        <authorList>
            <person name="Haridas S."/>
            <person name="Albert R."/>
            <person name="Binder M."/>
            <person name="Bloem J."/>
            <person name="Labutti K."/>
            <person name="Salamov A."/>
            <person name="Andreopoulos B."/>
            <person name="Baker S."/>
            <person name="Barry K."/>
            <person name="Bills G."/>
            <person name="Bluhm B."/>
            <person name="Cannon C."/>
            <person name="Castanera R."/>
            <person name="Culley D."/>
            <person name="Daum C."/>
            <person name="Ezra D."/>
            <person name="Gonzalez J."/>
            <person name="Henrissat B."/>
            <person name="Kuo A."/>
            <person name="Liang C."/>
            <person name="Lipzen A."/>
            <person name="Lutzoni F."/>
            <person name="Magnuson J."/>
            <person name="Mondo S."/>
            <person name="Nolan M."/>
            <person name="Ohm R."/>
            <person name="Pangilinan J."/>
            <person name="Park H.-J."/>
            <person name="Ramirez L."/>
            <person name="Alfaro M."/>
            <person name="Sun H."/>
            <person name="Tritt A."/>
            <person name="Yoshinaga Y."/>
            <person name="Zwiers L.-H."/>
            <person name="Turgeon B."/>
            <person name="Goodwin S."/>
            <person name="Spatafora J."/>
            <person name="Crous P."/>
            <person name="Grigoriev I."/>
        </authorList>
    </citation>
    <scope>NUCLEOTIDE SEQUENCE</scope>
    <source>
        <strain evidence="2">CBS 269.34</strain>
    </source>
</reference>
<proteinExistence type="predicted"/>
<organism evidence="2 3">
    <name type="scientific">Lophium mytilinum</name>
    <dbReference type="NCBI Taxonomy" id="390894"/>
    <lineage>
        <taxon>Eukaryota</taxon>
        <taxon>Fungi</taxon>
        <taxon>Dikarya</taxon>
        <taxon>Ascomycota</taxon>
        <taxon>Pezizomycotina</taxon>
        <taxon>Dothideomycetes</taxon>
        <taxon>Pleosporomycetidae</taxon>
        <taxon>Mytilinidiales</taxon>
        <taxon>Mytilinidiaceae</taxon>
        <taxon>Lophium</taxon>
    </lineage>
</organism>
<evidence type="ECO:0000256" key="1">
    <source>
        <dbReference type="SAM" id="MobiDB-lite"/>
    </source>
</evidence>
<accession>A0A6A6QD92</accession>
<protein>
    <submittedName>
        <fullName evidence="2">Uncharacterized protein</fullName>
    </submittedName>
</protein>
<feature type="region of interest" description="Disordered" evidence="1">
    <location>
        <begin position="139"/>
        <end position="190"/>
    </location>
</feature>
<dbReference type="Proteomes" id="UP000799750">
    <property type="component" value="Unassembled WGS sequence"/>
</dbReference>
<evidence type="ECO:0000313" key="3">
    <source>
        <dbReference type="Proteomes" id="UP000799750"/>
    </source>
</evidence>
<keyword evidence="3" id="KW-1185">Reference proteome</keyword>